<organism evidence="1 2">
    <name type="scientific">Campylobacter pinnipediorum subsp. caledonicus</name>
    <dbReference type="NCBI Taxonomy" id="1874362"/>
    <lineage>
        <taxon>Bacteria</taxon>
        <taxon>Pseudomonadati</taxon>
        <taxon>Campylobacterota</taxon>
        <taxon>Epsilonproteobacteria</taxon>
        <taxon>Campylobacterales</taxon>
        <taxon>Campylobacteraceae</taxon>
        <taxon>Campylobacter</taxon>
    </lineage>
</organism>
<reference evidence="2" key="1">
    <citation type="submission" date="2016-09" db="EMBL/GenBank/DDBJ databases">
        <title>Comparative genomics of the Campylobacter concisus group.</title>
        <authorList>
            <person name="Miller W.G."/>
            <person name="Yee E."/>
            <person name="Chapman M.H."/>
            <person name="Huynh S."/>
            <person name="Bono J.L."/>
            <person name="On S.L.W."/>
            <person name="StLeger J."/>
            <person name="Foster G."/>
            <person name="Parker C.T."/>
        </authorList>
    </citation>
    <scope>NUCLEOTIDE SEQUENCE [LARGE SCALE GENOMIC DNA]</scope>
    <source>
        <strain evidence="2">RM18021</strain>
    </source>
</reference>
<dbReference type="InterPro" id="IPR006522">
    <property type="entry name" value="Phage_virion_morphogenesis"/>
</dbReference>
<keyword evidence="2" id="KW-1185">Reference proteome</keyword>
<gene>
    <name evidence="1" type="ORF">CPIN18021_1083</name>
</gene>
<dbReference type="EMBL" id="CP017258">
    <property type="protein sequence ID" value="AQW87882.1"/>
    <property type="molecule type" value="Genomic_DNA"/>
</dbReference>
<evidence type="ECO:0000313" key="2">
    <source>
        <dbReference type="Proteomes" id="UP000190868"/>
    </source>
</evidence>
<accession>A0A1S6U890</accession>
<sequence length="153" mass="17246">MTDLKGLETLRKKLNKLASLGNNTTPLMHTVGNILSNSIEDSFENETSPEGKKWKALKPSTIKYKAKHKKSNKILRRDGNLSDNWVVKAGNNSVKVSNNTKFKGFAYGLSHQYGTKNIPARPFLPITKNNQLVKKQEDLVEKAMMDFIKNTIN</sequence>
<proteinExistence type="predicted"/>
<dbReference type="Pfam" id="PF05069">
    <property type="entry name" value="Phage_tail_S"/>
    <property type="match status" value="1"/>
</dbReference>
<dbReference type="AlphaFoldDB" id="A0A1S6U890"/>
<dbReference type="RefSeq" id="WP_078424592.1">
    <property type="nucleotide sequence ID" value="NZ_CP017258.1"/>
</dbReference>
<dbReference type="NCBIfam" id="TIGR01635">
    <property type="entry name" value="tail_comp_S"/>
    <property type="match status" value="1"/>
</dbReference>
<evidence type="ECO:0000313" key="1">
    <source>
        <dbReference type="EMBL" id="AQW87882.1"/>
    </source>
</evidence>
<name>A0A1S6U890_9BACT</name>
<protein>
    <submittedName>
        <fullName evidence="1">Putative phage virion morphogenesis protein</fullName>
    </submittedName>
</protein>
<dbReference type="Proteomes" id="UP000190868">
    <property type="component" value="Chromosome"/>
</dbReference>